<dbReference type="AlphaFoldDB" id="A0A7X1ZHA4"/>
<comment type="caution">
    <text evidence="1">The sequence shown here is derived from an EMBL/GenBank/DDBJ whole genome shotgun (WGS) entry which is preliminary data.</text>
</comment>
<proteinExistence type="predicted"/>
<gene>
    <name evidence="1" type="ORF">GHC57_18465</name>
</gene>
<dbReference type="Proteomes" id="UP000434582">
    <property type="component" value="Unassembled WGS sequence"/>
</dbReference>
<dbReference type="RefSeq" id="WP_153347032.1">
    <property type="nucleotide sequence ID" value="NZ_WIVE01000111.1"/>
</dbReference>
<evidence type="ECO:0000313" key="2">
    <source>
        <dbReference type="Proteomes" id="UP000434582"/>
    </source>
</evidence>
<protein>
    <submittedName>
        <fullName evidence="1">Uncharacterized protein</fullName>
    </submittedName>
</protein>
<sequence>MRNEIGHEIMSLLVDDDRKEVTLYDVVFSFSVYVKVSQWWFREFEAAIDPDMTQEKYDSICWDEVQNVETIMLREILNKSLCDNDEWKAILGWVEEMQKNI</sequence>
<dbReference type="OrthoDB" id="9997685at2"/>
<accession>A0A7X1ZHA4</accession>
<reference evidence="1 2" key="1">
    <citation type="submission" date="2019-10" db="EMBL/GenBank/DDBJ databases">
        <title>Draft whole-genome sequence of the purple nonsulfur photosynthetic bacterium Roseospira navarrensis DSM 15114.</title>
        <authorList>
            <person name="Kyndt J.A."/>
            <person name="Meyer T.E."/>
        </authorList>
    </citation>
    <scope>NUCLEOTIDE SEQUENCE [LARGE SCALE GENOMIC DNA]</scope>
    <source>
        <strain evidence="1 2">DSM 15114</strain>
    </source>
</reference>
<dbReference type="EMBL" id="WIVE01000111">
    <property type="protein sequence ID" value="MQX38501.1"/>
    <property type="molecule type" value="Genomic_DNA"/>
</dbReference>
<organism evidence="1 2">
    <name type="scientific">Roseospira navarrensis</name>
    <dbReference type="NCBI Taxonomy" id="140058"/>
    <lineage>
        <taxon>Bacteria</taxon>
        <taxon>Pseudomonadati</taxon>
        <taxon>Pseudomonadota</taxon>
        <taxon>Alphaproteobacteria</taxon>
        <taxon>Rhodospirillales</taxon>
        <taxon>Rhodospirillaceae</taxon>
        <taxon>Roseospira</taxon>
    </lineage>
</organism>
<keyword evidence="2" id="KW-1185">Reference proteome</keyword>
<name>A0A7X1ZHA4_9PROT</name>
<evidence type="ECO:0000313" key="1">
    <source>
        <dbReference type="EMBL" id="MQX38501.1"/>
    </source>
</evidence>